<sequence>MRKAFLCGFDASSQVSYEHRRAWLEDELLKQSAILQRLGIAPEHWLTLTQTFEESFNDLVGSPDSLTENLNLLNRKRRSNINNCKVLLS</sequence>
<accession>A0A1Y5HW33</accession>
<evidence type="ECO:0000313" key="2">
    <source>
        <dbReference type="Proteomes" id="UP000227088"/>
    </source>
</evidence>
<dbReference type="Proteomes" id="UP000227088">
    <property type="component" value="Unassembled WGS sequence"/>
</dbReference>
<proteinExistence type="predicted"/>
<protein>
    <recommendedName>
        <fullName evidence="3">Transposase</fullName>
    </recommendedName>
</protein>
<evidence type="ECO:0008006" key="3">
    <source>
        <dbReference type="Google" id="ProtNLM"/>
    </source>
</evidence>
<reference evidence="2" key="1">
    <citation type="journal article" date="2017" name="Proc. Natl. Acad. Sci. U.S.A.">
        <title>Simulation of Deepwater Horizon oil plume reveals substrate specialization within a complex community of hydrocarbon degraders.</title>
        <authorList>
            <person name="Hu P."/>
            <person name="Dubinsky E.A."/>
            <person name="Probst A.J."/>
            <person name="Wang J."/>
            <person name="Sieber C.M.K."/>
            <person name="Tom L.M."/>
            <person name="Gardinali P."/>
            <person name="Banfield J.F."/>
            <person name="Atlas R.M."/>
            <person name="Andersen G.L."/>
        </authorList>
    </citation>
    <scope>NUCLEOTIDE SEQUENCE [LARGE SCALE GENOMIC DNA]</scope>
</reference>
<name>A0A1Y5HW33_OLEAN</name>
<dbReference type="EMBL" id="MABE01000443">
    <property type="protein sequence ID" value="OUS40074.1"/>
    <property type="molecule type" value="Genomic_DNA"/>
</dbReference>
<evidence type="ECO:0000313" key="1">
    <source>
        <dbReference type="EMBL" id="OUS40074.1"/>
    </source>
</evidence>
<gene>
    <name evidence="1" type="ORF">A9R00_07880</name>
</gene>
<comment type="caution">
    <text evidence="1">The sequence shown here is derived from an EMBL/GenBank/DDBJ whole genome shotgun (WGS) entry which is preliminary data.</text>
</comment>
<organism evidence="1 2">
    <name type="scientific">Oleispira antarctica</name>
    <dbReference type="NCBI Taxonomy" id="188908"/>
    <lineage>
        <taxon>Bacteria</taxon>
        <taxon>Pseudomonadati</taxon>
        <taxon>Pseudomonadota</taxon>
        <taxon>Gammaproteobacteria</taxon>
        <taxon>Oceanospirillales</taxon>
        <taxon>Oceanospirillaceae</taxon>
        <taxon>Oleispira</taxon>
    </lineage>
</organism>
<dbReference type="AlphaFoldDB" id="A0A1Y5HW33"/>